<accession>A0A816RZZ4</accession>
<reference evidence="2" key="1">
    <citation type="submission" date="2021-01" db="EMBL/GenBank/DDBJ databases">
        <authorList>
            <consortium name="Genoscope - CEA"/>
            <person name="William W."/>
        </authorList>
    </citation>
    <scope>NUCLEOTIDE SEQUENCE</scope>
</reference>
<evidence type="ECO:0000256" key="1">
    <source>
        <dbReference type="SAM" id="MobiDB-lite"/>
    </source>
</evidence>
<evidence type="ECO:0000313" key="2">
    <source>
        <dbReference type="EMBL" id="CAF2079366.1"/>
    </source>
</evidence>
<sequence>MMELDEEPAITDLVRKTHMKSDGTFVDKRAKRIIEEVESIVVSEHPSTDETDSQGSNSEASITPVMRDEAFYRVNVRLFCGFIAVVVNGYW</sequence>
<dbReference type="Proteomes" id="UP001295469">
    <property type="component" value="Chromosome C01"/>
</dbReference>
<dbReference type="AlphaFoldDB" id="A0A816RZZ4"/>
<organism evidence="2">
    <name type="scientific">Brassica napus</name>
    <name type="common">Rape</name>
    <dbReference type="NCBI Taxonomy" id="3708"/>
    <lineage>
        <taxon>Eukaryota</taxon>
        <taxon>Viridiplantae</taxon>
        <taxon>Streptophyta</taxon>
        <taxon>Embryophyta</taxon>
        <taxon>Tracheophyta</taxon>
        <taxon>Spermatophyta</taxon>
        <taxon>Magnoliopsida</taxon>
        <taxon>eudicotyledons</taxon>
        <taxon>Gunneridae</taxon>
        <taxon>Pentapetalae</taxon>
        <taxon>rosids</taxon>
        <taxon>malvids</taxon>
        <taxon>Brassicales</taxon>
        <taxon>Brassicaceae</taxon>
        <taxon>Brassiceae</taxon>
        <taxon>Brassica</taxon>
    </lineage>
</organism>
<gene>
    <name evidence="2" type="ORF">DARMORV10_C01P52120.1</name>
</gene>
<dbReference type="EMBL" id="HG994365">
    <property type="protein sequence ID" value="CAF2079366.1"/>
    <property type="molecule type" value="Genomic_DNA"/>
</dbReference>
<name>A0A816RZZ4_BRANA</name>
<dbReference type="InterPro" id="IPR004252">
    <property type="entry name" value="Probable_transposase_24"/>
</dbReference>
<dbReference type="Pfam" id="PF03004">
    <property type="entry name" value="Transposase_24"/>
    <property type="match status" value="1"/>
</dbReference>
<proteinExistence type="predicted"/>
<protein>
    <submittedName>
        <fullName evidence="2">(rape) hypothetical protein</fullName>
    </submittedName>
</protein>
<feature type="region of interest" description="Disordered" evidence="1">
    <location>
        <begin position="41"/>
        <end position="61"/>
    </location>
</feature>